<evidence type="ECO:0000256" key="9">
    <source>
        <dbReference type="RuleBase" id="RU365093"/>
    </source>
</evidence>
<sequence>MNTATDHTGRWTPTPYIRIGLLVVGLTFVGFLGWSWLAILDSAVLASGKVTVHSQRKAVQSLQSGRVGELAVSNGEMVRRGDVLVRLDDTRARAGLVILEDSLFYARATEVRLDGEMVKAEELLFPDALIVQTAGNRRLSNALTLQEQLFYERQRSHKGKVEIIRQRIEKIGEQIVGLQGLHSASTKRLAVVQEELDGLNKLLGQGFIQKMTVNSSLKEEADLQGKVSEYLADIAEAETSITEARLEILQLEQDRREQLVSDLNSTRAQINDLEERVRASRYMLEQLDVLAPADGVIVDQQIHTVGGVVQAGETLMEIVPERDALIIEARMNPMDVDQVHIGQSARVQLTAFPQRTTPQLNGRVLYASADSLVDESTREPYYLVHIEVGSAELERLGDKRLQPGMPADVMITTGSRTALEYLTQPLRDSFNKAWRES</sequence>
<reference evidence="13 14" key="1">
    <citation type="submission" date="2017-03" db="EMBL/GenBank/DDBJ databases">
        <authorList>
            <person name="Afonso C.L."/>
            <person name="Miller P.J."/>
            <person name="Scott M.A."/>
            <person name="Spackman E."/>
            <person name="Goraichik I."/>
            <person name="Dimitrov K.M."/>
            <person name="Suarez D.L."/>
            <person name="Swayne D.E."/>
        </authorList>
    </citation>
    <scope>NUCLEOTIDE SEQUENCE [LARGE SCALE GENOMIC DNA]</scope>
    <source>
        <strain evidence="13">SB41UT1</strain>
    </source>
</reference>
<feature type="domain" description="AprE-like beta-barrel" evidence="12">
    <location>
        <begin position="325"/>
        <end position="414"/>
    </location>
</feature>
<dbReference type="SUPFAM" id="SSF111369">
    <property type="entry name" value="HlyD-like secretion proteins"/>
    <property type="match status" value="1"/>
</dbReference>
<keyword evidence="10" id="KW-0175">Coiled coil</keyword>
<feature type="coiled-coil region" evidence="10">
    <location>
        <begin position="227"/>
        <end position="276"/>
    </location>
</feature>
<dbReference type="PANTHER" id="PTHR30386">
    <property type="entry name" value="MEMBRANE FUSION SUBUNIT OF EMRAB-TOLC MULTIDRUG EFFLUX PUMP"/>
    <property type="match status" value="1"/>
</dbReference>
<dbReference type="InterPro" id="IPR010129">
    <property type="entry name" value="T1SS_HlyD"/>
</dbReference>
<evidence type="ECO:0000256" key="5">
    <source>
        <dbReference type="ARBA" id="ARBA00022519"/>
    </source>
</evidence>
<gene>
    <name evidence="13" type="primary">prsE_2</name>
    <name evidence="13" type="ORF">EHSB41UT_02306</name>
</gene>
<dbReference type="PRINTS" id="PR01490">
    <property type="entry name" value="RTXTOXIND"/>
</dbReference>
<dbReference type="EMBL" id="FWPT01000005">
    <property type="protein sequence ID" value="SMA47087.1"/>
    <property type="molecule type" value="Genomic_DNA"/>
</dbReference>
<proteinExistence type="inferred from homology"/>
<dbReference type="InterPro" id="IPR050739">
    <property type="entry name" value="MFP"/>
</dbReference>
<protein>
    <recommendedName>
        <fullName evidence="9">Membrane fusion protein (MFP) family protein</fullName>
    </recommendedName>
</protein>
<keyword evidence="5 9" id="KW-0997">Cell inner membrane</keyword>
<name>A0A1X7AJR4_9GAMM</name>
<evidence type="ECO:0000256" key="3">
    <source>
        <dbReference type="ARBA" id="ARBA00022448"/>
    </source>
</evidence>
<dbReference type="OrthoDB" id="9775513at2"/>
<feature type="domain" description="AprE-like long alpha-helical hairpin" evidence="11">
    <location>
        <begin position="92"/>
        <end position="281"/>
    </location>
</feature>
<evidence type="ECO:0000256" key="8">
    <source>
        <dbReference type="ARBA" id="ARBA00023136"/>
    </source>
</evidence>
<keyword evidence="7 9" id="KW-1133">Transmembrane helix</keyword>
<dbReference type="GO" id="GO:0005886">
    <property type="term" value="C:plasma membrane"/>
    <property type="evidence" value="ECO:0007669"/>
    <property type="project" value="UniProtKB-SubCell"/>
</dbReference>
<dbReference type="Gene3D" id="2.40.50.100">
    <property type="match status" value="1"/>
</dbReference>
<evidence type="ECO:0000259" key="11">
    <source>
        <dbReference type="Pfam" id="PF25994"/>
    </source>
</evidence>
<keyword evidence="8 9" id="KW-0472">Membrane</keyword>
<evidence type="ECO:0000313" key="13">
    <source>
        <dbReference type="EMBL" id="SMA47087.1"/>
    </source>
</evidence>
<dbReference type="Pfam" id="PF26002">
    <property type="entry name" value="Beta-barrel_AprE"/>
    <property type="match status" value="1"/>
</dbReference>
<dbReference type="Proteomes" id="UP000196573">
    <property type="component" value="Unassembled WGS sequence"/>
</dbReference>
<dbReference type="InterPro" id="IPR058982">
    <property type="entry name" value="Beta-barrel_AprE"/>
</dbReference>
<comment type="similarity">
    <text evidence="2 9">Belongs to the membrane fusion protein (MFP) (TC 8.A.1) family.</text>
</comment>
<dbReference type="PANTHER" id="PTHR30386:SF17">
    <property type="entry name" value="ALKALINE PROTEASE SECRETION PROTEIN APRE"/>
    <property type="match status" value="1"/>
</dbReference>
<evidence type="ECO:0000313" key="14">
    <source>
        <dbReference type="Proteomes" id="UP000196573"/>
    </source>
</evidence>
<comment type="subcellular location">
    <subcellularLocation>
        <location evidence="1 9">Cell inner membrane</location>
        <topology evidence="1 9">Single-pass membrane protein</topology>
    </subcellularLocation>
</comment>
<keyword evidence="4 9" id="KW-1003">Cell membrane</keyword>
<organism evidence="13 14">
    <name type="scientific">Parendozoicomonas haliclonae</name>
    <dbReference type="NCBI Taxonomy" id="1960125"/>
    <lineage>
        <taxon>Bacteria</taxon>
        <taxon>Pseudomonadati</taxon>
        <taxon>Pseudomonadota</taxon>
        <taxon>Gammaproteobacteria</taxon>
        <taxon>Oceanospirillales</taxon>
        <taxon>Endozoicomonadaceae</taxon>
        <taxon>Parendozoicomonas</taxon>
    </lineage>
</organism>
<dbReference type="AlphaFoldDB" id="A0A1X7AJR4"/>
<evidence type="ECO:0000256" key="10">
    <source>
        <dbReference type="SAM" id="Coils"/>
    </source>
</evidence>
<evidence type="ECO:0000259" key="12">
    <source>
        <dbReference type="Pfam" id="PF26002"/>
    </source>
</evidence>
<keyword evidence="6 9" id="KW-0812">Transmembrane</keyword>
<dbReference type="NCBIfam" id="TIGR01843">
    <property type="entry name" value="type_I_hlyD"/>
    <property type="match status" value="1"/>
</dbReference>
<dbReference type="RefSeq" id="WP_087109995.1">
    <property type="nucleotide sequence ID" value="NZ_CBCSCN010000003.1"/>
</dbReference>
<keyword evidence="3 9" id="KW-0813">Transport</keyword>
<accession>A0A1X7AJR4</accession>
<dbReference type="GO" id="GO:0015031">
    <property type="term" value="P:protein transport"/>
    <property type="evidence" value="ECO:0007669"/>
    <property type="project" value="InterPro"/>
</dbReference>
<evidence type="ECO:0000256" key="4">
    <source>
        <dbReference type="ARBA" id="ARBA00022475"/>
    </source>
</evidence>
<dbReference type="Gene3D" id="2.40.30.170">
    <property type="match status" value="1"/>
</dbReference>
<dbReference type="InterPro" id="IPR058781">
    <property type="entry name" value="HH_AprE-like"/>
</dbReference>
<evidence type="ECO:0000256" key="6">
    <source>
        <dbReference type="ARBA" id="ARBA00022692"/>
    </source>
</evidence>
<keyword evidence="14" id="KW-1185">Reference proteome</keyword>
<evidence type="ECO:0000256" key="1">
    <source>
        <dbReference type="ARBA" id="ARBA00004377"/>
    </source>
</evidence>
<evidence type="ECO:0000256" key="7">
    <source>
        <dbReference type="ARBA" id="ARBA00022989"/>
    </source>
</evidence>
<feature type="transmembrane region" description="Helical" evidence="9">
    <location>
        <begin position="16"/>
        <end position="39"/>
    </location>
</feature>
<dbReference type="Pfam" id="PF25994">
    <property type="entry name" value="HH_AprE"/>
    <property type="match status" value="1"/>
</dbReference>
<evidence type="ECO:0000256" key="2">
    <source>
        <dbReference type="ARBA" id="ARBA00009477"/>
    </source>
</evidence>